<protein>
    <recommendedName>
        <fullName evidence="9">Signal recognition particle protein</fullName>
        <ecNumber evidence="9">3.6.5.4</ecNumber>
    </recommendedName>
    <alternativeName>
        <fullName evidence="9">Fifty-four homolog</fullName>
    </alternativeName>
</protein>
<dbReference type="InterPro" id="IPR013822">
    <property type="entry name" value="Signal_recog_particl_SRP54_hlx"/>
</dbReference>
<keyword evidence="2 9" id="KW-0547">Nucleotide-binding</keyword>
<comment type="function">
    <text evidence="9">Involved in targeting and insertion of nascent membrane proteins into the cytoplasmic membrane. Binds to the hydrophobic signal sequence of the ribosome-nascent chain (RNC) as it emerges from the ribosomes. The SRP-RNC complex is then targeted to the cytoplasmic membrane where it interacts with the SRP receptor FtsY.</text>
</comment>
<dbReference type="InterPro" id="IPR036891">
    <property type="entry name" value="Signal_recog_part_SRP54_M_sf"/>
</dbReference>
<feature type="compositionally biased region" description="Basic residues" evidence="10">
    <location>
        <begin position="526"/>
        <end position="541"/>
    </location>
</feature>
<dbReference type="SMART" id="SM00962">
    <property type="entry name" value="SRP54"/>
    <property type="match status" value="1"/>
</dbReference>
<comment type="subcellular location">
    <subcellularLocation>
        <location evidence="9">Cytoplasm</location>
    </subcellularLocation>
    <text evidence="9">The SRP-RNC complex is targeted to the cytoplasmic membrane.</text>
</comment>
<evidence type="ECO:0000256" key="7">
    <source>
        <dbReference type="ARBA" id="ARBA00023274"/>
    </source>
</evidence>
<dbReference type="RefSeq" id="WP_153419398.1">
    <property type="nucleotide sequence ID" value="NZ_WFLM01000002.1"/>
</dbReference>
<dbReference type="Gene3D" id="3.40.50.300">
    <property type="entry name" value="P-loop containing nucleotide triphosphate hydrolases"/>
    <property type="match status" value="1"/>
</dbReference>
<dbReference type="SMART" id="SM00382">
    <property type="entry name" value="AAA"/>
    <property type="match status" value="1"/>
</dbReference>
<dbReference type="NCBIfam" id="TIGR00959">
    <property type="entry name" value="ffh"/>
    <property type="match status" value="1"/>
</dbReference>
<dbReference type="GO" id="GO:0006614">
    <property type="term" value="P:SRP-dependent cotranslational protein targeting to membrane"/>
    <property type="evidence" value="ECO:0007669"/>
    <property type="project" value="InterPro"/>
</dbReference>
<evidence type="ECO:0000259" key="12">
    <source>
        <dbReference type="SMART" id="SM00962"/>
    </source>
</evidence>
<feature type="binding site" evidence="9">
    <location>
        <begin position="253"/>
        <end position="256"/>
    </location>
    <ligand>
        <name>GTP</name>
        <dbReference type="ChEBI" id="CHEBI:37565"/>
    </ligand>
</feature>
<proteinExistence type="inferred from homology"/>
<dbReference type="GO" id="GO:0005525">
    <property type="term" value="F:GTP binding"/>
    <property type="evidence" value="ECO:0007669"/>
    <property type="project" value="UniProtKB-UniRule"/>
</dbReference>
<gene>
    <name evidence="9" type="primary">ffh</name>
    <name evidence="14" type="ORF">GCL60_06190</name>
</gene>
<keyword evidence="6 9" id="KW-0733">Signal recognition particle</keyword>
<dbReference type="Pfam" id="PF00448">
    <property type="entry name" value="SRP54"/>
    <property type="match status" value="1"/>
</dbReference>
<name>A0A6N6VVR0_9BACT</name>
<dbReference type="EC" id="3.6.5.4" evidence="9"/>
<dbReference type="InterPro" id="IPR004125">
    <property type="entry name" value="Signal_recog_particle_SRP54_M"/>
</dbReference>
<dbReference type="Gene3D" id="1.20.120.140">
    <property type="entry name" value="Signal recognition particle SRP54, nucleotide-binding domain"/>
    <property type="match status" value="1"/>
</dbReference>
<dbReference type="PANTHER" id="PTHR11564:SF5">
    <property type="entry name" value="SIGNAL RECOGNITION PARTICLE SUBUNIT SRP54"/>
    <property type="match status" value="1"/>
</dbReference>
<evidence type="ECO:0000256" key="1">
    <source>
        <dbReference type="ARBA" id="ARBA00005450"/>
    </source>
</evidence>
<feature type="domain" description="Signal recognition particle SRP54 helical bundle" evidence="13">
    <location>
        <begin position="1"/>
        <end position="92"/>
    </location>
</feature>
<evidence type="ECO:0000256" key="10">
    <source>
        <dbReference type="SAM" id="MobiDB-lite"/>
    </source>
</evidence>
<feature type="domain" description="SRP54-type proteins GTP-binding" evidence="12">
    <location>
        <begin position="106"/>
        <end position="301"/>
    </location>
</feature>
<evidence type="ECO:0000256" key="9">
    <source>
        <dbReference type="HAMAP-Rule" id="MF_00306"/>
    </source>
</evidence>
<dbReference type="HAMAP" id="MF_00306">
    <property type="entry name" value="SRP54"/>
    <property type="match status" value="1"/>
</dbReference>
<dbReference type="EMBL" id="WFLM01000002">
    <property type="protein sequence ID" value="KAB8039849.1"/>
    <property type="molecule type" value="Genomic_DNA"/>
</dbReference>
<dbReference type="InterPro" id="IPR000897">
    <property type="entry name" value="SRP54_GTPase_dom"/>
</dbReference>
<keyword evidence="15" id="KW-1185">Reference proteome</keyword>
<comment type="subunit">
    <text evidence="9">Part of the signal recognition particle protein translocation system, which is composed of SRP and FtsY.</text>
</comment>
<keyword evidence="7 9" id="KW-0687">Ribonucleoprotein</keyword>
<evidence type="ECO:0000256" key="8">
    <source>
        <dbReference type="ARBA" id="ARBA00048027"/>
    </source>
</evidence>
<keyword evidence="9" id="KW-0963">Cytoplasm</keyword>
<keyword evidence="3 9" id="KW-0378">Hydrolase</keyword>
<evidence type="ECO:0000256" key="4">
    <source>
        <dbReference type="ARBA" id="ARBA00022884"/>
    </source>
</evidence>
<dbReference type="OrthoDB" id="5289004at2"/>
<dbReference type="AlphaFoldDB" id="A0A6N6VVR0"/>
<accession>A0A6N6VVR0</accession>
<dbReference type="InterPro" id="IPR042101">
    <property type="entry name" value="SRP54_N_sf"/>
</dbReference>
<dbReference type="Pfam" id="PF02881">
    <property type="entry name" value="SRP54_N"/>
    <property type="match status" value="1"/>
</dbReference>
<dbReference type="InterPro" id="IPR004780">
    <property type="entry name" value="SRP"/>
</dbReference>
<organism evidence="14 15">
    <name type="scientific">Silvanigrella paludirubra</name>
    <dbReference type="NCBI Taxonomy" id="2499159"/>
    <lineage>
        <taxon>Bacteria</taxon>
        <taxon>Pseudomonadati</taxon>
        <taxon>Bdellovibrionota</taxon>
        <taxon>Oligoflexia</taxon>
        <taxon>Silvanigrellales</taxon>
        <taxon>Silvanigrellaceae</taxon>
        <taxon>Silvanigrella</taxon>
    </lineage>
</organism>
<feature type="domain" description="AAA+ ATPase" evidence="11">
    <location>
        <begin position="105"/>
        <end position="252"/>
    </location>
</feature>
<keyword evidence="5 9" id="KW-0342">GTP-binding</keyword>
<dbReference type="InterPro" id="IPR003593">
    <property type="entry name" value="AAA+_ATPase"/>
</dbReference>
<dbReference type="Proteomes" id="UP000437748">
    <property type="component" value="Unassembled WGS sequence"/>
</dbReference>
<evidence type="ECO:0000313" key="15">
    <source>
        <dbReference type="Proteomes" id="UP000437748"/>
    </source>
</evidence>
<dbReference type="GO" id="GO:0008312">
    <property type="term" value="F:7S RNA binding"/>
    <property type="evidence" value="ECO:0007669"/>
    <property type="project" value="InterPro"/>
</dbReference>
<keyword evidence="4 9" id="KW-0694">RNA-binding</keyword>
<evidence type="ECO:0000259" key="13">
    <source>
        <dbReference type="SMART" id="SM00963"/>
    </source>
</evidence>
<dbReference type="GO" id="GO:0003924">
    <property type="term" value="F:GTPase activity"/>
    <property type="evidence" value="ECO:0007669"/>
    <property type="project" value="UniProtKB-UniRule"/>
</dbReference>
<evidence type="ECO:0000256" key="6">
    <source>
        <dbReference type="ARBA" id="ARBA00023135"/>
    </source>
</evidence>
<comment type="catalytic activity">
    <reaction evidence="8 9">
        <text>GTP + H2O = GDP + phosphate + H(+)</text>
        <dbReference type="Rhea" id="RHEA:19669"/>
        <dbReference type="ChEBI" id="CHEBI:15377"/>
        <dbReference type="ChEBI" id="CHEBI:15378"/>
        <dbReference type="ChEBI" id="CHEBI:37565"/>
        <dbReference type="ChEBI" id="CHEBI:43474"/>
        <dbReference type="ChEBI" id="CHEBI:58189"/>
        <dbReference type="EC" id="3.6.5.4"/>
    </reaction>
</comment>
<feature type="binding site" evidence="9">
    <location>
        <begin position="195"/>
        <end position="199"/>
    </location>
    <ligand>
        <name>GTP</name>
        <dbReference type="ChEBI" id="CHEBI:37565"/>
    </ligand>
</feature>
<dbReference type="Gene3D" id="1.10.260.30">
    <property type="entry name" value="Signal recognition particle, SRP54 subunit, M-domain"/>
    <property type="match status" value="1"/>
</dbReference>
<dbReference type="CDD" id="cd18539">
    <property type="entry name" value="SRP_G"/>
    <property type="match status" value="1"/>
</dbReference>
<dbReference type="FunFam" id="3.40.50.300:FF:000022">
    <property type="entry name" value="Signal recognition particle 54 kDa subunit"/>
    <property type="match status" value="1"/>
</dbReference>
<dbReference type="GO" id="GO:0048500">
    <property type="term" value="C:signal recognition particle"/>
    <property type="evidence" value="ECO:0007669"/>
    <property type="project" value="UniProtKB-UniRule"/>
</dbReference>
<feature type="region of interest" description="Disordered" evidence="10">
    <location>
        <begin position="511"/>
        <end position="541"/>
    </location>
</feature>
<comment type="similarity">
    <text evidence="1 9">Belongs to the GTP-binding SRP family. SRP54 subfamily.</text>
</comment>
<dbReference type="SUPFAM" id="SSF52540">
    <property type="entry name" value="P-loop containing nucleoside triphosphate hydrolases"/>
    <property type="match status" value="1"/>
</dbReference>
<evidence type="ECO:0000313" key="14">
    <source>
        <dbReference type="EMBL" id="KAB8039849.1"/>
    </source>
</evidence>
<comment type="domain">
    <text evidence="9">Composed of three domains: the N-terminal N domain, which is responsible for interactions with the ribosome, the central G domain, which binds GTP, and the C-terminal M domain, which binds the RNA and the signal sequence of the RNC.</text>
</comment>
<dbReference type="PANTHER" id="PTHR11564">
    <property type="entry name" value="SIGNAL RECOGNITION PARTICLE 54K PROTEIN SRP54"/>
    <property type="match status" value="1"/>
</dbReference>
<evidence type="ECO:0000259" key="11">
    <source>
        <dbReference type="SMART" id="SM00382"/>
    </source>
</evidence>
<dbReference type="InterPro" id="IPR022941">
    <property type="entry name" value="SRP54"/>
</dbReference>
<sequence>MFDLVTQGFKDATLKLKGQARLTDENIAPALDAVKRSLLDADVDLKVTKQFVENVRQKALNDVVTLKSGSGQKVTASDHFVKTCHDELVEFLGGNQTEIIKNTKGPTVILLVGLQGAGKTTHAAKLAKLLAERHKMRPLLVAADVYRPAARDQLKILGDKINVPVFTLDTNNAVEIAEKGIEFARSEWLDLVIIDTAGRLAIDNNLMNELEAVKSAVNPQNILLVIDSMIGQDAVRTASAFDMRLNLSGVILTKLDGDTRGGAALSVKKVTGKNILFVGTGETLDKLEEFRPEGMAGRILGMGDVVGLMDDFTKAIDMEHAEKSANRMMEGHFDFNDFLEMIGTIGKMGPIKDVLAKTPLASQISEKDMDKVNDKDIVRKGSIVQSMTKKERENPDLLLIQKSQTARSRIARIAKGSAHTEKDVKDLVDQFMQMRQMMQMMSGLGLGGGGGLMSKIPGLGQLNQMAKMAKMAKMMGGAGGGMPSMPGGAMGSLNSLFGGGGGMPNMPGMGGSGGLSAADMAEINRMKKRKKEEKLKKQKKR</sequence>
<evidence type="ECO:0000256" key="3">
    <source>
        <dbReference type="ARBA" id="ARBA00022801"/>
    </source>
</evidence>
<feature type="binding site" evidence="9">
    <location>
        <begin position="113"/>
        <end position="120"/>
    </location>
    <ligand>
        <name>GTP</name>
        <dbReference type="ChEBI" id="CHEBI:37565"/>
    </ligand>
</feature>
<evidence type="ECO:0000256" key="5">
    <source>
        <dbReference type="ARBA" id="ARBA00023134"/>
    </source>
</evidence>
<dbReference type="SMART" id="SM00963">
    <property type="entry name" value="SRP54_N"/>
    <property type="match status" value="1"/>
</dbReference>
<comment type="caution">
    <text evidence="14">The sequence shown here is derived from an EMBL/GenBank/DDBJ whole genome shotgun (WGS) entry which is preliminary data.</text>
</comment>
<reference evidence="14 15" key="1">
    <citation type="submission" date="2019-10" db="EMBL/GenBank/DDBJ databases">
        <title>New species of Slilvanegrellaceae.</title>
        <authorList>
            <person name="Pitt A."/>
            <person name="Hahn M.W."/>
        </authorList>
    </citation>
    <scope>NUCLEOTIDE SEQUENCE [LARGE SCALE GENOMIC DNA]</scope>
    <source>
        <strain evidence="14 15">SP-Ram-0.45-NSY-1</strain>
    </source>
</reference>
<evidence type="ECO:0000256" key="2">
    <source>
        <dbReference type="ARBA" id="ARBA00022741"/>
    </source>
</evidence>
<dbReference type="InterPro" id="IPR027417">
    <property type="entry name" value="P-loop_NTPase"/>
</dbReference>
<dbReference type="Pfam" id="PF02978">
    <property type="entry name" value="SRP_SPB"/>
    <property type="match status" value="1"/>
</dbReference>
<dbReference type="SUPFAM" id="SSF47446">
    <property type="entry name" value="Signal peptide-binding domain"/>
    <property type="match status" value="1"/>
</dbReference>